<dbReference type="PANTHER" id="PTHR11002:SF76">
    <property type="entry name" value="CARBONIC ANHYDRASE"/>
    <property type="match status" value="1"/>
</dbReference>
<dbReference type="Gene3D" id="3.40.1050.10">
    <property type="entry name" value="Carbonic anhydrase"/>
    <property type="match status" value="1"/>
</dbReference>
<dbReference type="GO" id="GO:0034599">
    <property type="term" value="P:cellular response to oxidative stress"/>
    <property type="evidence" value="ECO:0007669"/>
    <property type="project" value="TreeGrafter"/>
</dbReference>
<evidence type="ECO:0000313" key="10">
    <source>
        <dbReference type="EMBL" id="EAU80883.2"/>
    </source>
</evidence>
<keyword evidence="3 7" id="KW-0479">Metal-binding</keyword>
<evidence type="ECO:0000256" key="6">
    <source>
        <dbReference type="ARBA" id="ARBA00048348"/>
    </source>
</evidence>
<dbReference type="PANTHER" id="PTHR11002">
    <property type="entry name" value="CARBONIC ANHYDRASE"/>
    <property type="match status" value="1"/>
</dbReference>
<evidence type="ECO:0000256" key="5">
    <source>
        <dbReference type="ARBA" id="ARBA00023239"/>
    </source>
</evidence>
<feature type="compositionally biased region" description="Basic and acidic residues" evidence="9">
    <location>
        <begin position="259"/>
        <end position="282"/>
    </location>
</feature>
<organism evidence="10 11">
    <name type="scientific">Coprinopsis cinerea (strain Okayama-7 / 130 / ATCC MYA-4618 / FGSC 9003)</name>
    <name type="common">Inky cap fungus</name>
    <name type="synonym">Hormographiella aspergillata</name>
    <dbReference type="NCBI Taxonomy" id="240176"/>
    <lineage>
        <taxon>Eukaryota</taxon>
        <taxon>Fungi</taxon>
        <taxon>Dikarya</taxon>
        <taxon>Basidiomycota</taxon>
        <taxon>Agaricomycotina</taxon>
        <taxon>Agaricomycetes</taxon>
        <taxon>Agaricomycetidae</taxon>
        <taxon>Agaricales</taxon>
        <taxon>Agaricineae</taxon>
        <taxon>Psathyrellaceae</taxon>
        <taxon>Coprinopsis</taxon>
    </lineage>
</organism>
<accession>A8PER9</accession>
<gene>
    <name evidence="10" type="ORF">CC1G_03059</name>
</gene>
<dbReference type="Pfam" id="PF00484">
    <property type="entry name" value="Pro_CA"/>
    <property type="match status" value="1"/>
</dbReference>
<dbReference type="InterPro" id="IPR001765">
    <property type="entry name" value="Carbonic_anhydrase"/>
</dbReference>
<comment type="function">
    <text evidence="8">Reversible hydration of carbon dioxide.</text>
</comment>
<feature type="binding site" evidence="7">
    <location>
        <position position="77"/>
    </location>
    <ligand>
        <name>Zn(2+)</name>
        <dbReference type="ChEBI" id="CHEBI:29105"/>
    </ligand>
</feature>
<dbReference type="EMBL" id="AACS02000008">
    <property type="protein sequence ID" value="EAU80883.2"/>
    <property type="molecule type" value="Genomic_DNA"/>
</dbReference>
<dbReference type="InParanoid" id="A8PER9"/>
<sequence>MCRAARQQPDFAVHKHRRVRARVSEGTIFDAQPGTLFAHRNVANQFLSTDPNVESALAYATSALNVHHIIVMGHYGCGGVASAIMSRPKGPNIDAAQSAIHNWIEPLRELYASSDRERLKNHTRIPEPPLHEPGFRALVEENVKSTVRRIADSTIVRNKTGSPDTSNPYIHAIKPRPKPRPHVLFIHGWVYDIETGKIVDLDVSIGPPGKKIPRVPSLDSVLKSTSTSASSTTTTTTTTMTMTMISPEDDDEDEQVAANRDDAMIPESDRTATTHDDDEKNPHQRPLASPRQAIIPHRPPSISSVSRFLQQLPAIPSLSQSPLPALTQVLRLIQFDLKRLSM</sequence>
<keyword evidence="5 8" id="KW-0456">Lyase</keyword>
<comment type="caution">
    <text evidence="10">The sequence shown here is derived from an EMBL/GenBank/DDBJ whole genome shotgun (WGS) entry which is preliminary data.</text>
</comment>
<evidence type="ECO:0000256" key="2">
    <source>
        <dbReference type="ARBA" id="ARBA00012925"/>
    </source>
</evidence>
<keyword evidence="4 7" id="KW-0862">Zinc</keyword>
<evidence type="ECO:0000256" key="9">
    <source>
        <dbReference type="SAM" id="MobiDB-lite"/>
    </source>
</evidence>
<dbReference type="OrthoDB" id="10248475at2759"/>
<reference evidence="10 11" key="1">
    <citation type="journal article" date="2010" name="Proc. Natl. Acad. Sci. U.S.A.">
        <title>Insights into evolution of multicellular fungi from the assembled chromosomes of the mushroom Coprinopsis cinerea (Coprinus cinereus).</title>
        <authorList>
            <person name="Stajich J.E."/>
            <person name="Wilke S.K."/>
            <person name="Ahren D."/>
            <person name="Au C.H."/>
            <person name="Birren B.W."/>
            <person name="Borodovsky M."/>
            <person name="Burns C."/>
            <person name="Canback B."/>
            <person name="Casselton L.A."/>
            <person name="Cheng C.K."/>
            <person name="Deng J."/>
            <person name="Dietrich F.S."/>
            <person name="Fargo D.C."/>
            <person name="Farman M.L."/>
            <person name="Gathman A.C."/>
            <person name="Goldberg J."/>
            <person name="Guigo R."/>
            <person name="Hoegger P.J."/>
            <person name="Hooker J.B."/>
            <person name="Huggins A."/>
            <person name="James T.Y."/>
            <person name="Kamada T."/>
            <person name="Kilaru S."/>
            <person name="Kodira C."/>
            <person name="Kues U."/>
            <person name="Kupfer D."/>
            <person name="Kwan H.S."/>
            <person name="Lomsadze A."/>
            <person name="Li W."/>
            <person name="Lilly W.W."/>
            <person name="Ma L.J."/>
            <person name="Mackey A.J."/>
            <person name="Manning G."/>
            <person name="Martin F."/>
            <person name="Muraguchi H."/>
            <person name="Natvig D.O."/>
            <person name="Palmerini H."/>
            <person name="Ramesh M.A."/>
            <person name="Rehmeyer C.J."/>
            <person name="Roe B.A."/>
            <person name="Shenoy N."/>
            <person name="Stanke M."/>
            <person name="Ter-Hovhannisyan V."/>
            <person name="Tunlid A."/>
            <person name="Velagapudi R."/>
            <person name="Vision T.J."/>
            <person name="Zeng Q."/>
            <person name="Zolan M.E."/>
            <person name="Pukkila P.J."/>
        </authorList>
    </citation>
    <scope>NUCLEOTIDE SEQUENCE [LARGE SCALE GENOMIC DNA]</scope>
    <source>
        <strain evidence="11">Okayama-7 / 130 / ATCC MYA-4618 / FGSC 9003</strain>
    </source>
</reference>
<evidence type="ECO:0000256" key="8">
    <source>
        <dbReference type="RuleBase" id="RU003956"/>
    </source>
</evidence>
<dbReference type="SUPFAM" id="SSF53056">
    <property type="entry name" value="beta-carbonic anhydrase, cab"/>
    <property type="match status" value="1"/>
</dbReference>
<dbReference type="eggNOG" id="KOG1578">
    <property type="taxonomic scope" value="Eukaryota"/>
</dbReference>
<dbReference type="GO" id="GO:0008270">
    <property type="term" value="F:zinc ion binding"/>
    <property type="evidence" value="ECO:0007669"/>
    <property type="project" value="UniProtKB-UniRule"/>
</dbReference>
<evidence type="ECO:0000256" key="3">
    <source>
        <dbReference type="ARBA" id="ARBA00022723"/>
    </source>
</evidence>
<dbReference type="STRING" id="240176.A8PER9"/>
<comment type="cofactor">
    <cofactor evidence="7">
        <name>Zn(2+)</name>
        <dbReference type="ChEBI" id="CHEBI:29105"/>
    </cofactor>
    <text evidence="7">Binds 1 zinc ion per subunit.</text>
</comment>
<dbReference type="GeneID" id="6017485"/>
<protein>
    <recommendedName>
        <fullName evidence="2 8">Carbonic anhydrase</fullName>
        <ecNumber evidence="2 8">4.2.1.1</ecNumber>
    </recommendedName>
    <alternativeName>
        <fullName evidence="8">Carbonate dehydratase</fullName>
    </alternativeName>
</protein>
<dbReference type="SMART" id="SM00947">
    <property type="entry name" value="Pro_CA"/>
    <property type="match status" value="1"/>
</dbReference>
<evidence type="ECO:0000313" key="11">
    <source>
        <dbReference type="Proteomes" id="UP000001861"/>
    </source>
</evidence>
<evidence type="ECO:0000256" key="1">
    <source>
        <dbReference type="ARBA" id="ARBA00006217"/>
    </source>
</evidence>
<name>A8PER9_COPC7</name>
<dbReference type="HOGENOM" id="CLU_811371_0_0_1"/>
<dbReference type="GO" id="GO:0004089">
    <property type="term" value="F:carbonate dehydratase activity"/>
    <property type="evidence" value="ECO:0007669"/>
    <property type="project" value="UniProtKB-UniRule"/>
</dbReference>
<dbReference type="RefSeq" id="XP_001840830.2">
    <property type="nucleotide sequence ID" value="XM_001840778.2"/>
</dbReference>
<dbReference type="GO" id="GO:0071244">
    <property type="term" value="P:cellular response to carbon dioxide"/>
    <property type="evidence" value="ECO:0007669"/>
    <property type="project" value="TreeGrafter"/>
</dbReference>
<evidence type="ECO:0000256" key="7">
    <source>
        <dbReference type="PIRSR" id="PIRSR601765-1"/>
    </source>
</evidence>
<comment type="catalytic activity">
    <reaction evidence="6 8">
        <text>hydrogencarbonate + H(+) = CO2 + H2O</text>
        <dbReference type="Rhea" id="RHEA:10748"/>
        <dbReference type="ChEBI" id="CHEBI:15377"/>
        <dbReference type="ChEBI" id="CHEBI:15378"/>
        <dbReference type="ChEBI" id="CHEBI:16526"/>
        <dbReference type="ChEBI" id="CHEBI:17544"/>
        <dbReference type="EC" id="4.2.1.1"/>
    </reaction>
</comment>
<dbReference type="EC" id="4.2.1.1" evidence="2 8"/>
<feature type="region of interest" description="Disordered" evidence="9">
    <location>
        <begin position="245"/>
        <end position="299"/>
    </location>
</feature>
<proteinExistence type="inferred from homology"/>
<dbReference type="VEuPathDB" id="FungiDB:CC1G_03059"/>
<keyword evidence="11" id="KW-1185">Reference proteome</keyword>
<dbReference type="KEGG" id="cci:CC1G_03059"/>
<dbReference type="AlphaFoldDB" id="A8PER9"/>
<dbReference type="InterPro" id="IPR036874">
    <property type="entry name" value="Carbonic_anhydrase_sf"/>
</dbReference>
<evidence type="ECO:0000256" key="4">
    <source>
        <dbReference type="ARBA" id="ARBA00022833"/>
    </source>
</evidence>
<comment type="similarity">
    <text evidence="1 8">Belongs to the beta-class carbonic anhydrase family.</text>
</comment>
<dbReference type="Proteomes" id="UP000001861">
    <property type="component" value="Unassembled WGS sequence"/>
</dbReference>
<feature type="binding site" evidence="7">
    <location>
        <position position="74"/>
    </location>
    <ligand>
        <name>Zn(2+)</name>
        <dbReference type="ChEBI" id="CHEBI:29105"/>
    </ligand>
</feature>